<evidence type="ECO:0000256" key="4">
    <source>
        <dbReference type="ARBA" id="ARBA00022529"/>
    </source>
</evidence>
<dbReference type="GeneID" id="111306184"/>
<comment type="similarity">
    <text evidence="2">Belongs to the DEFL family.</text>
</comment>
<gene>
    <name evidence="10" type="primary">LOC111306184</name>
</gene>
<accession>A0A6P6A511</accession>
<dbReference type="Pfam" id="PF10868">
    <property type="entry name" value="Defensin_like"/>
    <property type="match status" value="1"/>
</dbReference>
<feature type="signal peptide" evidence="8">
    <location>
        <begin position="1"/>
        <end position="26"/>
    </location>
</feature>
<name>A0A6P6A511_DURZI</name>
<evidence type="ECO:0000256" key="5">
    <source>
        <dbReference type="ARBA" id="ARBA00022577"/>
    </source>
</evidence>
<keyword evidence="6 8" id="KW-0732">Signal</keyword>
<dbReference type="RefSeq" id="XP_022759826.1">
    <property type="nucleotide sequence ID" value="XM_022904091.1"/>
</dbReference>
<evidence type="ECO:0000256" key="1">
    <source>
        <dbReference type="ARBA" id="ARBA00004613"/>
    </source>
</evidence>
<keyword evidence="5" id="KW-0295">Fungicide</keyword>
<proteinExistence type="inferred from homology"/>
<organism evidence="9 10">
    <name type="scientific">Durio zibethinus</name>
    <name type="common">Durian</name>
    <dbReference type="NCBI Taxonomy" id="66656"/>
    <lineage>
        <taxon>Eukaryota</taxon>
        <taxon>Viridiplantae</taxon>
        <taxon>Streptophyta</taxon>
        <taxon>Embryophyta</taxon>
        <taxon>Tracheophyta</taxon>
        <taxon>Spermatophyta</taxon>
        <taxon>Magnoliopsida</taxon>
        <taxon>eudicotyledons</taxon>
        <taxon>Gunneridae</taxon>
        <taxon>Pentapetalae</taxon>
        <taxon>rosids</taxon>
        <taxon>malvids</taxon>
        <taxon>Malvales</taxon>
        <taxon>Malvaceae</taxon>
        <taxon>Helicteroideae</taxon>
        <taxon>Durio</taxon>
    </lineage>
</organism>
<dbReference type="PANTHER" id="PTHR34453:SF3">
    <property type="entry name" value="DEFENSIN-LIKE (DEFL) FAMILY PROTEIN-RELATED"/>
    <property type="match status" value="1"/>
</dbReference>
<keyword evidence="7" id="KW-0611">Plant defense</keyword>
<keyword evidence="4" id="KW-0929">Antimicrobial</keyword>
<keyword evidence="9" id="KW-1185">Reference proteome</keyword>
<protein>
    <submittedName>
        <fullName evidence="10">Defensin-like protein 20</fullName>
    </submittedName>
</protein>
<keyword evidence="3" id="KW-0964">Secreted</keyword>
<evidence type="ECO:0000256" key="7">
    <source>
        <dbReference type="ARBA" id="ARBA00022821"/>
    </source>
</evidence>
<dbReference type="Proteomes" id="UP000515121">
    <property type="component" value="Unplaced"/>
</dbReference>
<evidence type="ECO:0000256" key="6">
    <source>
        <dbReference type="ARBA" id="ARBA00022729"/>
    </source>
</evidence>
<evidence type="ECO:0000313" key="10">
    <source>
        <dbReference type="RefSeq" id="XP_022759826.1"/>
    </source>
</evidence>
<evidence type="ECO:0000256" key="2">
    <source>
        <dbReference type="ARBA" id="ARBA00006722"/>
    </source>
</evidence>
<comment type="subcellular location">
    <subcellularLocation>
        <location evidence="1">Secreted</location>
    </subcellularLocation>
</comment>
<dbReference type="AlphaFoldDB" id="A0A6P6A511"/>
<dbReference type="KEGG" id="dzi:111306184"/>
<reference evidence="10" key="1">
    <citation type="submission" date="2025-08" db="UniProtKB">
        <authorList>
            <consortium name="RefSeq"/>
        </authorList>
    </citation>
    <scope>IDENTIFICATION</scope>
    <source>
        <tissue evidence="10">Fruit stalk</tissue>
    </source>
</reference>
<dbReference type="InterPro" id="IPR022618">
    <property type="entry name" value="Defensin-like_20-28"/>
</dbReference>
<dbReference type="GO" id="GO:0050832">
    <property type="term" value="P:defense response to fungus"/>
    <property type="evidence" value="ECO:0007669"/>
    <property type="project" value="UniProtKB-KW"/>
</dbReference>
<evidence type="ECO:0000256" key="8">
    <source>
        <dbReference type="SAM" id="SignalP"/>
    </source>
</evidence>
<feature type="chain" id="PRO_5027847927" evidence="8">
    <location>
        <begin position="27"/>
        <end position="83"/>
    </location>
</feature>
<sequence>MAQTKFLSFVLLAVLILSIDVMEVVGGDKCCKDHPSLGECIPGVDDDPENNGKCWAFCIKDCVKGGFCEQIDSAGHFVCHCYC</sequence>
<evidence type="ECO:0000313" key="9">
    <source>
        <dbReference type="Proteomes" id="UP000515121"/>
    </source>
</evidence>
<dbReference type="OrthoDB" id="1043633at2759"/>
<evidence type="ECO:0000256" key="3">
    <source>
        <dbReference type="ARBA" id="ARBA00022525"/>
    </source>
</evidence>
<dbReference type="GO" id="GO:0005576">
    <property type="term" value="C:extracellular region"/>
    <property type="evidence" value="ECO:0007669"/>
    <property type="project" value="UniProtKB-SubCell"/>
</dbReference>
<dbReference type="PANTHER" id="PTHR34453">
    <property type="entry name" value="DEFENSIN-LIKE (DEFL) FAMILY PROTEIN-RELATED"/>
    <property type="match status" value="1"/>
</dbReference>
<dbReference type="GO" id="GO:0031640">
    <property type="term" value="P:killing of cells of another organism"/>
    <property type="evidence" value="ECO:0007669"/>
    <property type="project" value="UniProtKB-KW"/>
</dbReference>